<keyword evidence="3" id="KW-1185">Reference proteome</keyword>
<accession>A0A9W6UKQ2</accession>
<dbReference type="EMBL" id="BSQG01000012">
    <property type="protein sequence ID" value="GLU50224.1"/>
    <property type="molecule type" value="Genomic_DNA"/>
</dbReference>
<protein>
    <recommendedName>
        <fullName evidence="1">AB hydrolase-1 domain-containing protein</fullName>
    </recommendedName>
</protein>
<dbReference type="Gene3D" id="3.40.50.1820">
    <property type="entry name" value="alpha/beta hydrolase"/>
    <property type="match status" value="1"/>
</dbReference>
<dbReference type="SUPFAM" id="SSF53474">
    <property type="entry name" value="alpha/beta-Hydrolases"/>
    <property type="match status" value="1"/>
</dbReference>
<feature type="domain" description="AB hydrolase-1" evidence="1">
    <location>
        <begin position="16"/>
        <end position="222"/>
    </location>
</feature>
<dbReference type="GO" id="GO:0003824">
    <property type="term" value="F:catalytic activity"/>
    <property type="evidence" value="ECO:0007669"/>
    <property type="project" value="UniProtKB-ARBA"/>
</dbReference>
<comment type="caution">
    <text evidence="2">The sequence shown here is derived from an EMBL/GenBank/DDBJ whole genome shotgun (WGS) entry which is preliminary data.</text>
</comment>
<name>A0A9W6UKQ2_9ACTN</name>
<dbReference type="AlphaFoldDB" id="A0A9W6UKQ2"/>
<sequence length="239" mass="24784">MGGAFDDRHVWVGAAAALAPDLTAATPGAGTGTAAPPPYRIEREVEDLDAIVRSVGGGAYVHGSSSGATLALLGASIGVAVRGLSVFEPPFRVPGARPVPDGYVDRLVEMTGRGRRGEAVSYFMTEVVGLSQETVEDVRRSSEWPDLEAMAHTLVHDATIMGDGAVPVELLSSLPLPVLVLDSSASPAWLRDAAAATAQALPDAWHRSLPGTFHNVAPQTLAAALVDFFLQPRAGTAEA</sequence>
<dbReference type="Pfam" id="PF12697">
    <property type="entry name" value="Abhydrolase_6"/>
    <property type="match status" value="1"/>
</dbReference>
<dbReference type="InterPro" id="IPR029058">
    <property type="entry name" value="AB_hydrolase_fold"/>
</dbReference>
<proteinExistence type="predicted"/>
<organism evidence="2 3">
    <name type="scientific">Nocardiopsis ansamitocini</name>
    <dbReference type="NCBI Taxonomy" id="1670832"/>
    <lineage>
        <taxon>Bacteria</taxon>
        <taxon>Bacillati</taxon>
        <taxon>Actinomycetota</taxon>
        <taxon>Actinomycetes</taxon>
        <taxon>Streptosporangiales</taxon>
        <taxon>Nocardiopsidaceae</taxon>
        <taxon>Nocardiopsis</taxon>
    </lineage>
</organism>
<dbReference type="InterPro" id="IPR000073">
    <property type="entry name" value="AB_hydrolase_1"/>
</dbReference>
<gene>
    <name evidence="2" type="ORF">Nans01_45750</name>
</gene>
<evidence type="ECO:0000313" key="2">
    <source>
        <dbReference type="EMBL" id="GLU50224.1"/>
    </source>
</evidence>
<evidence type="ECO:0000259" key="1">
    <source>
        <dbReference type="Pfam" id="PF12697"/>
    </source>
</evidence>
<reference evidence="2" key="1">
    <citation type="submission" date="2023-02" db="EMBL/GenBank/DDBJ databases">
        <title>Nocardiopsis ansamitocini NBRC 112285.</title>
        <authorList>
            <person name="Ichikawa N."/>
            <person name="Sato H."/>
            <person name="Tonouchi N."/>
        </authorList>
    </citation>
    <scope>NUCLEOTIDE SEQUENCE</scope>
    <source>
        <strain evidence="2">NBRC 112285</strain>
    </source>
</reference>
<evidence type="ECO:0000313" key="3">
    <source>
        <dbReference type="Proteomes" id="UP001165092"/>
    </source>
</evidence>
<dbReference type="Proteomes" id="UP001165092">
    <property type="component" value="Unassembled WGS sequence"/>
</dbReference>